<name>A0A418QRL8_9BACT</name>
<dbReference type="AlphaFoldDB" id="A0A418QRL8"/>
<evidence type="ECO:0000313" key="3">
    <source>
        <dbReference type="Proteomes" id="UP000284250"/>
    </source>
</evidence>
<dbReference type="SUPFAM" id="SSF50998">
    <property type="entry name" value="Quinoprotein alcohol dehydrogenase-like"/>
    <property type="match status" value="1"/>
</dbReference>
<organism evidence="2 3">
    <name type="scientific">Hymenobacter rubripertinctus</name>
    <dbReference type="NCBI Taxonomy" id="2029981"/>
    <lineage>
        <taxon>Bacteria</taxon>
        <taxon>Pseudomonadati</taxon>
        <taxon>Bacteroidota</taxon>
        <taxon>Cytophagia</taxon>
        <taxon>Cytophagales</taxon>
        <taxon>Hymenobacteraceae</taxon>
        <taxon>Hymenobacter</taxon>
    </lineage>
</organism>
<feature type="region of interest" description="Disordered" evidence="1">
    <location>
        <begin position="38"/>
        <end position="62"/>
    </location>
</feature>
<feature type="compositionally biased region" description="Polar residues" evidence="1">
    <location>
        <begin position="38"/>
        <end position="55"/>
    </location>
</feature>
<evidence type="ECO:0000313" key="2">
    <source>
        <dbReference type="EMBL" id="RIY07742.1"/>
    </source>
</evidence>
<accession>A0A418QRL8</accession>
<comment type="caution">
    <text evidence="2">The sequence shown here is derived from an EMBL/GenBank/DDBJ whole genome shotgun (WGS) entry which is preliminary data.</text>
</comment>
<evidence type="ECO:0008006" key="4">
    <source>
        <dbReference type="Google" id="ProtNLM"/>
    </source>
</evidence>
<gene>
    <name evidence="2" type="ORF">D0T11_15940</name>
</gene>
<reference evidence="2 3" key="1">
    <citation type="submission" date="2019-01" db="EMBL/GenBank/DDBJ databases">
        <title>Hymenobacter humicola sp. nov., isolated from soils in Antarctica.</title>
        <authorList>
            <person name="Sedlacek I."/>
            <person name="Holochova P."/>
            <person name="Kralova S."/>
            <person name="Pantucek R."/>
            <person name="Stankova E."/>
            <person name="Vrbovska V."/>
            <person name="Kristofova L."/>
            <person name="Svec P."/>
            <person name="Busse H.-J."/>
        </authorList>
    </citation>
    <scope>NUCLEOTIDE SEQUENCE [LARGE SCALE GENOMIC DNA]</scope>
    <source>
        <strain evidence="2 3">CCM 8852</strain>
    </source>
</reference>
<proteinExistence type="predicted"/>
<dbReference type="Proteomes" id="UP000284250">
    <property type="component" value="Unassembled WGS sequence"/>
</dbReference>
<keyword evidence="3" id="KW-1185">Reference proteome</keyword>
<dbReference type="EMBL" id="QYCN01000027">
    <property type="protein sequence ID" value="RIY07742.1"/>
    <property type="molecule type" value="Genomic_DNA"/>
</dbReference>
<sequence>MAAGAYGTGGFFSSDFTQHMRTLWIAATLAGTLLSGCSEAQPSQPDTSATPLNVSSKKDKKGEGIDHLKRVSKLDDVRESSGLALTGESGTLYTHSDDGNPPILYRIRIEDGKTVAQIDMPVQSRDWESITRDDVGNLYIGDVGNNNNDRRDLVIHRLNPLNPQIVQEIKLKYPDQTEFPPKKKQRNFDCEATLWYDGQVYLFTKDRGQQETSKVYTVPDRPGSYTAKLLTKLAIPGEVTDATLSPNGRRLVLMAREEMFVFEGENLAALLKAKPERISLKGVGQTEGAVFTTDSLLYISTEQGALYEYELK</sequence>
<evidence type="ECO:0000256" key="1">
    <source>
        <dbReference type="SAM" id="MobiDB-lite"/>
    </source>
</evidence>
<dbReference type="InterPro" id="IPR011047">
    <property type="entry name" value="Quinoprotein_ADH-like_sf"/>
</dbReference>
<protein>
    <recommendedName>
        <fullName evidence="4">SdiA-regulated family protein</fullName>
    </recommendedName>
</protein>